<dbReference type="InterPro" id="IPR011333">
    <property type="entry name" value="SKP1/BTB/POZ_sf"/>
</dbReference>
<dbReference type="Proteomes" id="UP000654075">
    <property type="component" value="Unassembled WGS sequence"/>
</dbReference>
<dbReference type="CDD" id="cd18186">
    <property type="entry name" value="BTB_POZ_ZBTB_KLHL-like"/>
    <property type="match status" value="1"/>
</dbReference>
<dbReference type="Proteomes" id="UP000626109">
    <property type="component" value="Unassembled WGS sequence"/>
</dbReference>
<dbReference type="PANTHER" id="PTHR45632">
    <property type="entry name" value="LD33804P"/>
    <property type="match status" value="1"/>
</dbReference>
<evidence type="ECO:0000313" key="4">
    <source>
        <dbReference type="EMBL" id="CAE8721222.1"/>
    </source>
</evidence>
<keyword evidence="6" id="KW-1185">Reference proteome</keyword>
<feature type="region of interest" description="Disordered" evidence="1">
    <location>
        <begin position="181"/>
        <end position="201"/>
    </location>
</feature>
<comment type="caution">
    <text evidence="4">The sequence shown here is derived from an EMBL/GenBank/DDBJ whole genome shotgun (WGS) entry which is preliminary data.</text>
</comment>
<sequence>MADASDAAAVQPDVEVLVEGEVFQAHSQVLMIASPVFAAMLTSGMQEGQTQKIDLVGKKAAEFSVFLKIVYPCRGRLVDAGNVDFLLEWFEEYQLGSNMKEECEEQLLKMTCSFPRLLQAFKFGLKAQYKRCLEDTAQRFTELSTKELLHVGTSQPMTQELLPLVKKAVLAERALANKGTAFNPPVGPQGGRHWVPPAGPW</sequence>
<name>A0A813L7J2_POLGL</name>
<accession>A0A813L7J2</accession>
<gene>
    <name evidence="3" type="ORF">PGLA1383_LOCUS34514</name>
    <name evidence="4" type="ORF">PGLA2088_LOCUS41807</name>
</gene>
<dbReference type="Pfam" id="PF00651">
    <property type="entry name" value="BTB"/>
    <property type="match status" value="1"/>
</dbReference>
<dbReference type="OrthoDB" id="427386at2759"/>
<dbReference type="EMBL" id="CAJNNW010033998">
    <property type="protein sequence ID" value="CAE8721222.1"/>
    <property type="molecule type" value="Genomic_DNA"/>
</dbReference>
<dbReference type="EMBL" id="CAJNNV010025978">
    <property type="protein sequence ID" value="CAE8616844.1"/>
    <property type="molecule type" value="Genomic_DNA"/>
</dbReference>
<dbReference type="Gene3D" id="3.30.710.10">
    <property type="entry name" value="Potassium Channel Kv1.1, Chain A"/>
    <property type="match status" value="1"/>
</dbReference>
<evidence type="ECO:0000313" key="5">
    <source>
        <dbReference type="Proteomes" id="UP000626109"/>
    </source>
</evidence>
<evidence type="ECO:0000313" key="3">
    <source>
        <dbReference type="EMBL" id="CAE8616844.1"/>
    </source>
</evidence>
<dbReference type="AlphaFoldDB" id="A0A813L7J2"/>
<proteinExistence type="predicted"/>
<dbReference type="SMART" id="SM00225">
    <property type="entry name" value="BTB"/>
    <property type="match status" value="1"/>
</dbReference>
<dbReference type="SUPFAM" id="SSF54695">
    <property type="entry name" value="POZ domain"/>
    <property type="match status" value="1"/>
</dbReference>
<dbReference type="InterPro" id="IPR000210">
    <property type="entry name" value="BTB/POZ_dom"/>
</dbReference>
<reference evidence="4" key="1">
    <citation type="submission" date="2021-02" db="EMBL/GenBank/DDBJ databases">
        <authorList>
            <person name="Dougan E. K."/>
            <person name="Rhodes N."/>
            <person name="Thang M."/>
            <person name="Chan C."/>
        </authorList>
    </citation>
    <scope>NUCLEOTIDE SEQUENCE</scope>
</reference>
<protein>
    <recommendedName>
        <fullName evidence="2">BTB domain-containing protein</fullName>
    </recommendedName>
</protein>
<evidence type="ECO:0000259" key="2">
    <source>
        <dbReference type="PROSITE" id="PS50097"/>
    </source>
</evidence>
<dbReference type="OMA" id="NADCFAV"/>
<dbReference type="PROSITE" id="PS50097">
    <property type="entry name" value="BTB"/>
    <property type="match status" value="1"/>
</dbReference>
<evidence type="ECO:0000256" key="1">
    <source>
        <dbReference type="SAM" id="MobiDB-lite"/>
    </source>
</evidence>
<organism evidence="4 5">
    <name type="scientific">Polarella glacialis</name>
    <name type="common">Dinoflagellate</name>
    <dbReference type="NCBI Taxonomy" id="89957"/>
    <lineage>
        <taxon>Eukaryota</taxon>
        <taxon>Sar</taxon>
        <taxon>Alveolata</taxon>
        <taxon>Dinophyceae</taxon>
        <taxon>Suessiales</taxon>
        <taxon>Suessiaceae</taxon>
        <taxon>Polarella</taxon>
    </lineage>
</organism>
<feature type="domain" description="BTB" evidence="2">
    <location>
        <begin position="12"/>
        <end position="79"/>
    </location>
</feature>
<evidence type="ECO:0000313" key="6">
    <source>
        <dbReference type="Proteomes" id="UP000654075"/>
    </source>
</evidence>